<sequence>MWIILGAAAIAVTVINLFMYAAGKDYKLAMAAALSLTALTICADYSSLNGWVKAEDWGAISDVVPSMANALWFLTIASILLNTAPLLLERVRK</sequence>
<keyword evidence="3" id="KW-1185">Reference proteome</keyword>
<dbReference type="RefSeq" id="WP_155111369.1">
    <property type="nucleotide sequence ID" value="NZ_WMIB01000003.1"/>
</dbReference>
<keyword evidence="1" id="KW-0472">Membrane</keyword>
<proteinExistence type="predicted"/>
<gene>
    <name evidence="2" type="ORF">GKZ89_05340</name>
</gene>
<organism evidence="2 3">
    <name type="scientific">Metabacillus mangrovi</name>
    <dbReference type="NCBI Taxonomy" id="1491830"/>
    <lineage>
        <taxon>Bacteria</taxon>
        <taxon>Bacillati</taxon>
        <taxon>Bacillota</taxon>
        <taxon>Bacilli</taxon>
        <taxon>Bacillales</taxon>
        <taxon>Bacillaceae</taxon>
        <taxon>Metabacillus</taxon>
    </lineage>
</organism>
<dbReference type="OrthoDB" id="2059913at2"/>
<dbReference type="AlphaFoldDB" id="A0A7X2S402"/>
<feature type="transmembrane region" description="Helical" evidence="1">
    <location>
        <begin position="6"/>
        <end position="22"/>
    </location>
</feature>
<dbReference type="EMBL" id="WMIB01000003">
    <property type="protein sequence ID" value="MTH52826.1"/>
    <property type="molecule type" value="Genomic_DNA"/>
</dbReference>
<evidence type="ECO:0008006" key="4">
    <source>
        <dbReference type="Google" id="ProtNLM"/>
    </source>
</evidence>
<evidence type="ECO:0000313" key="2">
    <source>
        <dbReference type="EMBL" id="MTH52826.1"/>
    </source>
</evidence>
<accession>A0A7X2S402</accession>
<reference evidence="2 3" key="1">
    <citation type="journal article" date="2017" name="Int. J. Syst. Evol. Microbiol.">
        <title>Bacillus mangrovi sp. nov., isolated from a sediment sample from a mangrove forest.</title>
        <authorList>
            <person name="Gupta V."/>
            <person name="Singh P.K."/>
            <person name="Korpole S."/>
            <person name="Tanuku N.R.S."/>
            <person name="Pinnaka A.K."/>
        </authorList>
    </citation>
    <scope>NUCLEOTIDE SEQUENCE [LARGE SCALE GENOMIC DNA]</scope>
    <source>
        <strain evidence="2 3">KCTC 33872</strain>
    </source>
</reference>
<keyword evidence="1" id="KW-0812">Transmembrane</keyword>
<evidence type="ECO:0000256" key="1">
    <source>
        <dbReference type="SAM" id="Phobius"/>
    </source>
</evidence>
<comment type="caution">
    <text evidence="2">The sequence shown here is derived from an EMBL/GenBank/DDBJ whole genome shotgun (WGS) entry which is preliminary data.</text>
</comment>
<name>A0A7X2S402_9BACI</name>
<keyword evidence="1" id="KW-1133">Transmembrane helix</keyword>
<evidence type="ECO:0000313" key="3">
    <source>
        <dbReference type="Proteomes" id="UP000434639"/>
    </source>
</evidence>
<feature type="transmembrane region" description="Helical" evidence="1">
    <location>
        <begin position="68"/>
        <end position="88"/>
    </location>
</feature>
<protein>
    <recommendedName>
        <fullName evidence="4">MFS transporter</fullName>
    </recommendedName>
</protein>
<dbReference type="Proteomes" id="UP000434639">
    <property type="component" value="Unassembled WGS sequence"/>
</dbReference>